<dbReference type="SUPFAM" id="SSF52317">
    <property type="entry name" value="Class I glutamine amidotransferase-like"/>
    <property type="match status" value="1"/>
</dbReference>
<evidence type="ECO:0000313" key="10">
    <source>
        <dbReference type="EMBL" id="ODR61908.1"/>
    </source>
</evidence>
<keyword evidence="3" id="KW-0547">Nucleotide-binding</keyword>
<dbReference type="InterPro" id="IPR010141">
    <property type="entry name" value="FGAM_synthase"/>
</dbReference>
<dbReference type="SUPFAM" id="SSF55326">
    <property type="entry name" value="PurM N-terminal domain-like"/>
    <property type="match status" value="2"/>
</dbReference>
<proteinExistence type="predicted"/>
<dbReference type="Proteomes" id="UP000094271">
    <property type="component" value="Unassembled WGS sequence"/>
</dbReference>
<dbReference type="InterPro" id="IPR041609">
    <property type="entry name" value="PurL_linker"/>
</dbReference>
<dbReference type="SUPFAM" id="SSF56042">
    <property type="entry name" value="PurM C-terminal domain-like"/>
    <property type="match status" value="2"/>
</dbReference>
<dbReference type="Proteomes" id="UP000094869">
    <property type="component" value="Unassembled WGS sequence"/>
</dbReference>
<dbReference type="OrthoDB" id="9804441at2"/>
<dbReference type="PANTHER" id="PTHR10099">
    <property type="entry name" value="PHOSPHORIBOSYLFORMYLGLYCINAMIDINE SYNTHASE"/>
    <property type="match status" value="1"/>
</dbReference>
<dbReference type="Gene3D" id="3.90.650.10">
    <property type="entry name" value="PurM-like C-terminal domain"/>
    <property type="match status" value="2"/>
</dbReference>
<evidence type="ECO:0000259" key="8">
    <source>
        <dbReference type="Pfam" id="PF18072"/>
    </source>
</evidence>
<dbReference type="InterPro" id="IPR010918">
    <property type="entry name" value="PurM-like_C_dom"/>
</dbReference>
<evidence type="ECO:0000313" key="9">
    <source>
        <dbReference type="EMBL" id="ODR50747.1"/>
    </source>
</evidence>
<evidence type="ECO:0000259" key="7">
    <source>
        <dbReference type="Pfam" id="PF02769"/>
    </source>
</evidence>
<dbReference type="Pfam" id="PF18072">
    <property type="entry name" value="FGAR-AT_linker"/>
    <property type="match status" value="1"/>
</dbReference>
<dbReference type="CDD" id="cd02203">
    <property type="entry name" value="PurL_repeat1"/>
    <property type="match status" value="1"/>
</dbReference>
<dbReference type="SMART" id="SM01211">
    <property type="entry name" value="GATase_5"/>
    <property type="match status" value="1"/>
</dbReference>
<dbReference type="PANTHER" id="PTHR10099:SF1">
    <property type="entry name" value="PHOSPHORIBOSYLFORMYLGLYCINAMIDINE SYNTHASE"/>
    <property type="match status" value="1"/>
</dbReference>
<evidence type="ECO:0000256" key="5">
    <source>
        <dbReference type="ARBA" id="ARBA00022840"/>
    </source>
</evidence>
<protein>
    <submittedName>
        <fullName evidence="9">Phosphoribosylformylglycinamidine synthase</fullName>
    </submittedName>
</protein>
<dbReference type="AlphaFoldDB" id="A0A1E3UH74"/>
<evidence type="ECO:0000256" key="3">
    <source>
        <dbReference type="ARBA" id="ARBA00022741"/>
    </source>
</evidence>
<evidence type="ECO:0000313" key="11">
    <source>
        <dbReference type="Proteomes" id="UP000094271"/>
    </source>
</evidence>
<reference evidence="10 12" key="1">
    <citation type="submission" date="2016-08" db="EMBL/GenBank/DDBJ databases">
        <title>Characterization of Isolates of Eisenbergiella tayi Derived from Blood Cultures, Using Whole Genome Sequencing.</title>
        <authorList>
            <person name="Bernier A.-M."/>
            <person name="Burdz T."/>
            <person name="Wiebe D."/>
            <person name="Bernard K."/>
        </authorList>
    </citation>
    <scope>NUCLEOTIDE SEQUENCE [LARGE SCALE GENOMIC DNA]</scope>
    <source>
        <strain evidence="10 12">NML120146</strain>
    </source>
</reference>
<dbReference type="GO" id="GO:0005737">
    <property type="term" value="C:cytoplasm"/>
    <property type="evidence" value="ECO:0007669"/>
    <property type="project" value="TreeGrafter"/>
</dbReference>
<dbReference type="InterPro" id="IPR036676">
    <property type="entry name" value="PurM-like_C_sf"/>
</dbReference>
<dbReference type="CDD" id="cd02204">
    <property type="entry name" value="PurL_repeat2"/>
    <property type="match status" value="1"/>
</dbReference>
<gene>
    <name evidence="9" type="ORF">BEI59_14915</name>
    <name evidence="10" type="ORF">BEI63_00425</name>
</gene>
<evidence type="ECO:0000256" key="2">
    <source>
        <dbReference type="ARBA" id="ARBA00022723"/>
    </source>
</evidence>
<dbReference type="Pfam" id="PF02769">
    <property type="entry name" value="AIRS_C"/>
    <property type="match status" value="1"/>
</dbReference>
<dbReference type="Gene3D" id="3.30.1330.10">
    <property type="entry name" value="PurM-like, N-terminal domain"/>
    <property type="match status" value="2"/>
</dbReference>
<keyword evidence="4" id="KW-0658">Purine biosynthesis</keyword>
<organism evidence="9 11">
    <name type="scientific">Eisenbergiella tayi</name>
    <dbReference type="NCBI Taxonomy" id="1432052"/>
    <lineage>
        <taxon>Bacteria</taxon>
        <taxon>Bacillati</taxon>
        <taxon>Bacillota</taxon>
        <taxon>Clostridia</taxon>
        <taxon>Lachnospirales</taxon>
        <taxon>Lachnospiraceae</taxon>
        <taxon>Eisenbergiella</taxon>
    </lineage>
</organism>
<dbReference type="EMBL" id="MEHD01000005">
    <property type="protein sequence ID" value="ODR61908.1"/>
    <property type="molecule type" value="Genomic_DNA"/>
</dbReference>
<dbReference type="InterPro" id="IPR036921">
    <property type="entry name" value="PurM-like_N_sf"/>
</dbReference>
<dbReference type="GO" id="GO:0046872">
    <property type="term" value="F:metal ion binding"/>
    <property type="evidence" value="ECO:0007669"/>
    <property type="project" value="UniProtKB-KW"/>
</dbReference>
<evidence type="ECO:0000256" key="4">
    <source>
        <dbReference type="ARBA" id="ARBA00022755"/>
    </source>
</evidence>
<evidence type="ECO:0000313" key="12">
    <source>
        <dbReference type="Proteomes" id="UP000094869"/>
    </source>
</evidence>
<dbReference type="NCBIfam" id="TIGR01857">
    <property type="entry name" value="FGAM-synthase"/>
    <property type="match status" value="1"/>
</dbReference>
<keyword evidence="5" id="KW-0067">ATP-binding</keyword>
<dbReference type="FunFam" id="3.30.1330.10:FF:000013">
    <property type="entry name" value="Phosphoribosylformylglycinamidine synthase"/>
    <property type="match status" value="1"/>
</dbReference>
<keyword evidence="2" id="KW-0479">Metal-binding</keyword>
<comment type="caution">
    <text evidence="9">The sequence shown here is derived from an EMBL/GenBank/DDBJ whole genome shotgun (WGS) entry which is preliminary data.</text>
</comment>
<dbReference type="EMBL" id="MEHA01000010">
    <property type="protein sequence ID" value="ODR50747.1"/>
    <property type="molecule type" value="Genomic_DNA"/>
</dbReference>
<keyword evidence="1" id="KW-0436">Ligase</keyword>
<feature type="domain" description="PurM-like C-terminal" evidence="7">
    <location>
        <begin position="447"/>
        <end position="598"/>
    </location>
</feature>
<name>A0A1E3UH74_9FIRM</name>
<reference evidence="9 11" key="2">
    <citation type="submission" date="2016-08" db="EMBL/GenBank/DDBJ databases">
        <authorList>
            <person name="Seilhamer J.J."/>
        </authorList>
    </citation>
    <scope>NUCLEOTIDE SEQUENCE [LARGE SCALE GENOMIC DNA]</scope>
    <source>
        <strain evidence="9 11">NML150140-1</strain>
    </source>
</reference>
<accession>A0A1E3UH74</accession>
<dbReference type="GO" id="GO:0006164">
    <property type="term" value="P:purine nucleotide biosynthetic process"/>
    <property type="evidence" value="ECO:0007669"/>
    <property type="project" value="UniProtKB-KW"/>
</dbReference>
<dbReference type="GO" id="GO:0005524">
    <property type="term" value="F:ATP binding"/>
    <property type="evidence" value="ECO:0007669"/>
    <property type="project" value="UniProtKB-KW"/>
</dbReference>
<dbReference type="InterPro" id="IPR029062">
    <property type="entry name" value="Class_I_gatase-like"/>
</dbReference>
<dbReference type="GO" id="GO:0004642">
    <property type="term" value="F:phosphoribosylformylglycinamidine synthase activity"/>
    <property type="evidence" value="ECO:0007669"/>
    <property type="project" value="TreeGrafter"/>
</dbReference>
<dbReference type="Pfam" id="PF13507">
    <property type="entry name" value="GATase_5"/>
    <property type="match status" value="1"/>
</dbReference>
<dbReference type="RefSeq" id="WP_069411119.1">
    <property type="nucleotide sequence ID" value="NZ_DAWDRA010000219.1"/>
</dbReference>
<feature type="domain" description="Phosphoribosylformylglycinamidine synthase linker" evidence="8">
    <location>
        <begin position="182"/>
        <end position="229"/>
    </location>
</feature>
<keyword evidence="6" id="KW-0460">Magnesium</keyword>
<keyword evidence="12" id="KW-1185">Reference proteome</keyword>
<evidence type="ECO:0000256" key="1">
    <source>
        <dbReference type="ARBA" id="ARBA00022598"/>
    </source>
</evidence>
<evidence type="ECO:0000256" key="6">
    <source>
        <dbReference type="ARBA" id="ARBA00022842"/>
    </source>
</evidence>
<dbReference type="Gene3D" id="3.40.50.880">
    <property type="match status" value="1"/>
</dbReference>
<sequence length="1263" mass="140019">MGNVRRIYVEKKAPFAVKAKELKGDLKNYLNLKKVEDVRMFIRYDVEHISDEVFEKACKTVFSEPPVDDLYREQITVPENGRVFSVEFLPGQFDQRADSALQCVKFLNEEEDPIIRTAVTYLITGELTDEEFDRIKAYCINPVDSRETDMVKPETLETNFEEPEDVKIFDGFRNLKEEELRELYDSLGLAMTFRDFQHIQNYYVNDENRDPSMTEIRVLDTYWSDHCRHTTFSTELKDVEFGEGYYRTPIESTYQSYLDTREDIFKGRKDKFVCLMDLALMGMRKLKKEGKLQDMEESDEINACSVIVPVEMDYGDGPVTEEWLIFFKNETHNHPTEIEPFGGAATCLGGAIRDPLSGRGYVYQAMRVTGAADPTVPVADTLKGKLSQKKLVRGAADGYSSYGNQIGLATGYVKEVYHPNYVAKRMEIGAVMGAAPRKNVIRETSDPGDIIILLGGRTGRDGCGGATGSSKVHTEESIETCGAEVQKGNAPTERKIQRLFRRAEVSRLIKKCNDFGAGGVSVAIGELADGLRVDLDKVPKKYAGLDGTELAISESQERMAVVVAPGDVDTFLDYAKEENLEAVSVAVVTKEPRLVLTWRGKEIVNISRAFLDTNGAHQETGVYVDIPAEGSSYFDKYAVPEAGETLEAGDAKKAWLTLLSNLNVCSQKGLVEMFDSSIGAASVLMPYGGKYQLTETQAMVAKLPVLKGKTDTVTMMSYGFDPYLSSWSPYHGAVYAVTESMARIVASGGDFHKIRFTFQEYFRRMTEDPKRWSQPFAALLGAFDAQVGYGLPSIGGKDSMSGTFNEIDVPPTLVSFAVDVAKEKDIITPEFKKPGNKVVRFCMERDEYDIPVYESVMELYDKITEMIRDGVIISAYALDSKGAAAALPKMAFGNHLGVELSDDADLEELFENALGDIMAEVPADKINLIDTAYELIGTITKEPVVTFGDVEITLDEMLCAWKGTLEKVFPTKASEETAPVESSLYKADSIYVCRQKVAKPVVFIPVFPGTNCEYDSTKAFERAGASVVTKVFKNLSAEDIRESVAEFEKAINDAQIIMFPGGFSAGDEPDGSAKFFATAFQNARIKEAVMKLVNERDGLCLGICNGFQALIKLGLVPFGEIVGQKENSPTLTFNTINRHISKMVYTKVVSNKSPWLANAQLGKTYVTPASHGEGRFVADDEWIKKLFANGQVATQYADPEGNVSMDEEWNVNGSYAAIEGITSPDGRILGKMAHVERRGDGVAINIYGEQDLKIFESGVAYFK</sequence>